<dbReference type="InterPro" id="IPR051313">
    <property type="entry name" value="Bact_iron-sidero_bind"/>
</dbReference>
<evidence type="ECO:0000256" key="1">
    <source>
        <dbReference type="ARBA" id="ARBA00004196"/>
    </source>
</evidence>
<dbReference type="OrthoDB" id="1846031at2"/>
<dbReference type="PROSITE" id="PS51257">
    <property type="entry name" value="PROKAR_LIPOPROTEIN"/>
    <property type="match status" value="1"/>
</dbReference>
<dbReference type="EMBL" id="FNDN01000010">
    <property type="protein sequence ID" value="SDI69222.1"/>
    <property type="molecule type" value="Genomic_DNA"/>
</dbReference>
<dbReference type="RefSeq" id="WP_083343188.1">
    <property type="nucleotide sequence ID" value="NZ_CP048813.1"/>
</dbReference>
<evidence type="ECO:0000313" key="6">
    <source>
        <dbReference type="EMBL" id="SDI69222.1"/>
    </source>
</evidence>
<comment type="similarity">
    <text evidence="2">Belongs to the bacterial solute-binding protein 8 family.</text>
</comment>
<evidence type="ECO:0000313" key="7">
    <source>
        <dbReference type="Proteomes" id="UP000183263"/>
    </source>
</evidence>
<dbReference type="Gene3D" id="3.40.50.1980">
    <property type="entry name" value="Nitrogenase molybdenum iron protein domain"/>
    <property type="match status" value="2"/>
</dbReference>
<dbReference type="AlphaFoldDB" id="A0A1G8MMR5"/>
<organism evidence="6 7">
    <name type="scientific">Rhodococcus triatomae</name>
    <dbReference type="NCBI Taxonomy" id="300028"/>
    <lineage>
        <taxon>Bacteria</taxon>
        <taxon>Bacillati</taxon>
        <taxon>Actinomycetota</taxon>
        <taxon>Actinomycetes</taxon>
        <taxon>Mycobacteriales</taxon>
        <taxon>Nocardiaceae</taxon>
        <taxon>Rhodococcus</taxon>
    </lineage>
</organism>
<accession>A0A1G8MMR5</accession>
<dbReference type="PROSITE" id="PS50983">
    <property type="entry name" value="FE_B12_PBP"/>
    <property type="match status" value="1"/>
</dbReference>
<protein>
    <submittedName>
        <fullName evidence="6">Iron complex transport system substrate-binding protein</fullName>
    </submittedName>
</protein>
<dbReference type="SUPFAM" id="SSF53807">
    <property type="entry name" value="Helical backbone' metal receptor"/>
    <property type="match status" value="1"/>
</dbReference>
<dbReference type="GO" id="GO:1901678">
    <property type="term" value="P:iron coordination entity transport"/>
    <property type="evidence" value="ECO:0007669"/>
    <property type="project" value="UniProtKB-ARBA"/>
</dbReference>
<keyword evidence="3" id="KW-0813">Transport</keyword>
<proteinExistence type="inferred from homology"/>
<keyword evidence="7" id="KW-1185">Reference proteome</keyword>
<reference evidence="6 7" key="1">
    <citation type="submission" date="2016-10" db="EMBL/GenBank/DDBJ databases">
        <authorList>
            <person name="de Groot N.N."/>
        </authorList>
    </citation>
    <scope>NUCLEOTIDE SEQUENCE [LARGE SCALE GENOMIC DNA]</scope>
    <source>
        <strain evidence="6 7">DSM 44892</strain>
    </source>
</reference>
<evidence type="ECO:0000256" key="4">
    <source>
        <dbReference type="ARBA" id="ARBA00022729"/>
    </source>
</evidence>
<feature type="chain" id="PRO_5039362129" evidence="5">
    <location>
        <begin position="29"/>
        <end position="338"/>
    </location>
</feature>
<dbReference type="GO" id="GO:0030288">
    <property type="term" value="C:outer membrane-bounded periplasmic space"/>
    <property type="evidence" value="ECO:0007669"/>
    <property type="project" value="TreeGrafter"/>
</dbReference>
<evidence type="ECO:0000256" key="3">
    <source>
        <dbReference type="ARBA" id="ARBA00022448"/>
    </source>
</evidence>
<dbReference type="Pfam" id="PF01497">
    <property type="entry name" value="Peripla_BP_2"/>
    <property type="match status" value="1"/>
</dbReference>
<evidence type="ECO:0000256" key="2">
    <source>
        <dbReference type="ARBA" id="ARBA00008814"/>
    </source>
</evidence>
<comment type="subcellular location">
    <subcellularLocation>
        <location evidence="1">Cell envelope</location>
    </subcellularLocation>
</comment>
<dbReference type="PANTHER" id="PTHR30532">
    <property type="entry name" value="IRON III DICITRATE-BINDING PERIPLASMIC PROTEIN"/>
    <property type="match status" value="1"/>
</dbReference>
<dbReference type="Proteomes" id="UP000183263">
    <property type="component" value="Unassembled WGS sequence"/>
</dbReference>
<gene>
    <name evidence="6" type="ORF">SAMN05444695_11013</name>
</gene>
<sequence length="338" mass="35542">MFSNHLRPLARRRLAAVAVAGAATLVLASCSSGDDDTTSAEAGDGFPVTIANTFGETTIDSKPERIVTLGWNAQDIVYALGETPVGMPRYDYGADPNGVMPWLQDQFDPDATTLLDAATSIPVEAVAGLAPDVILAPYEGFEEGVYDQLSTLAPTVAYPDKAWQTTWQDQTTLVGEALGRSDDAAGLVEELDRTLADTAAAHPEYQGKTISVISLDEASSAAVYMPTDPRVQLLTEIGFEVSPGVQALADSDTAGAFYRDISLENLGDVDADVVIVFLPEDRPLAEYPVLGALGATARGGVLGLADQRIVAGLSQTSVLATPWVLDQLTPQLTAVAES</sequence>
<dbReference type="InterPro" id="IPR002491">
    <property type="entry name" value="ABC_transptr_periplasmic_BD"/>
</dbReference>
<dbReference type="CDD" id="cd01146">
    <property type="entry name" value="FhuD"/>
    <property type="match status" value="1"/>
</dbReference>
<evidence type="ECO:0000256" key="5">
    <source>
        <dbReference type="SAM" id="SignalP"/>
    </source>
</evidence>
<keyword evidence="4 5" id="KW-0732">Signal</keyword>
<name>A0A1G8MMR5_9NOCA</name>
<dbReference type="PANTHER" id="PTHR30532:SF24">
    <property type="entry name" value="FERRIC ENTEROBACTIN-BINDING PERIPLASMIC PROTEIN FEPB"/>
    <property type="match status" value="1"/>
</dbReference>
<feature type="signal peptide" evidence="5">
    <location>
        <begin position="1"/>
        <end position="28"/>
    </location>
</feature>